<feature type="compositionally biased region" description="Low complexity" evidence="2">
    <location>
        <begin position="356"/>
        <end position="368"/>
    </location>
</feature>
<dbReference type="OrthoDB" id="2556847at2759"/>
<evidence type="ECO:0000256" key="1">
    <source>
        <dbReference type="SAM" id="Coils"/>
    </source>
</evidence>
<protein>
    <recommendedName>
        <fullName evidence="3">GLTSCR protein conserved domain-containing protein</fullName>
    </recommendedName>
</protein>
<evidence type="ECO:0000313" key="4">
    <source>
        <dbReference type="EMBL" id="GJE95469.1"/>
    </source>
</evidence>
<evidence type="ECO:0000256" key="2">
    <source>
        <dbReference type="SAM" id="MobiDB-lite"/>
    </source>
</evidence>
<feature type="compositionally biased region" description="Pro residues" evidence="2">
    <location>
        <begin position="369"/>
        <end position="380"/>
    </location>
</feature>
<feature type="compositionally biased region" description="Low complexity" evidence="2">
    <location>
        <begin position="493"/>
        <end position="504"/>
    </location>
</feature>
<evidence type="ECO:0000313" key="5">
    <source>
        <dbReference type="Proteomes" id="UP000703269"/>
    </source>
</evidence>
<feature type="domain" description="GLTSCR protein conserved" evidence="3">
    <location>
        <begin position="114"/>
        <end position="226"/>
    </location>
</feature>
<dbReference type="Pfam" id="PF15249">
    <property type="entry name" value="GLTSCR1"/>
    <property type="match status" value="1"/>
</dbReference>
<sequence length="504" mass="51192">MSTFPESPAPATPSTPAPSSAGPSASTSHVAAEGSVSRAPSTSDVPASSSSGPTANADATTPATPAAPRPLVSVNVEALVQDVQRRAAQKGRDAAEAEAMAQTAARIAQRIAADQTAALRPDVDAPFADAGDAVRRLLPYHVFQHPAGDLRAAAKGKRKATEEELLRDEMAETRLALQCWRRKAALERRFRRARTNEGKRRAPDDQAYVLAQAALEAEKVELTKLNNEYRDAKAELDRIEREKRAAAAAAAAAAAPPPPAPSTPVAARLPYYPPPGVMATPITSTFAASPAAYAAQYRNYTYPYAQPYGTPYSYTPPATASTSAAPRKATPMSRTPSNVPVLQLAPPSVTYASSQASPTSVPPSGASTPVPPTPVAPATPAPAQAAPAPPAASMAPIPVHLPVSSLVSLSALGIVPVPAANAPPANYPQPACVLRGTTHNGTMLSLDINVAALGQAQASGLAVLLSALSATGRTAAAPATGSAPSTPGPDPGAGPATGSNGVPG</sequence>
<dbReference type="Proteomes" id="UP000703269">
    <property type="component" value="Unassembled WGS sequence"/>
</dbReference>
<dbReference type="InterPro" id="IPR015671">
    <property type="entry name" value="GSCR1_dom"/>
</dbReference>
<name>A0A9P3LIA6_9APHY</name>
<feature type="compositionally biased region" description="Low complexity" evidence="2">
    <location>
        <begin position="17"/>
        <end position="28"/>
    </location>
</feature>
<reference evidence="4 5" key="1">
    <citation type="submission" date="2021-08" db="EMBL/GenBank/DDBJ databases">
        <title>Draft Genome Sequence of Phanerochaete sordida strain YK-624.</title>
        <authorList>
            <person name="Mori T."/>
            <person name="Dohra H."/>
            <person name="Suzuki T."/>
            <person name="Kawagishi H."/>
            <person name="Hirai H."/>
        </authorList>
    </citation>
    <scope>NUCLEOTIDE SEQUENCE [LARGE SCALE GENOMIC DNA]</scope>
    <source>
        <strain evidence="4 5">YK-624</strain>
    </source>
</reference>
<accession>A0A9P3LIA6</accession>
<keyword evidence="1" id="KW-0175">Coiled coil</keyword>
<feature type="region of interest" description="Disordered" evidence="2">
    <location>
        <begin position="318"/>
        <end position="391"/>
    </location>
</feature>
<comment type="caution">
    <text evidence="4">The sequence shown here is derived from an EMBL/GenBank/DDBJ whole genome shotgun (WGS) entry which is preliminary data.</text>
</comment>
<keyword evidence="5" id="KW-1185">Reference proteome</keyword>
<feature type="compositionally biased region" description="Low complexity" evidence="2">
    <location>
        <begin position="381"/>
        <end position="391"/>
    </location>
</feature>
<organism evidence="4 5">
    <name type="scientific">Phanerochaete sordida</name>
    <dbReference type="NCBI Taxonomy" id="48140"/>
    <lineage>
        <taxon>Eukaryota</taxon>
        <taxon>Fungi</taxon>
        <taxon>Dikarya</taxon>
        <taxon>Basidiomycota</taxon>
        <taxon>Agaricomycotina</taxon>
        <taxon>Agaricomycetes</taxon>
        <taxon>Polyporales</taxon>
        <taxon>Phanerochaetaceae</taxon>
        <taxon>Phanerochaete</taxon>
    </lineage>
</organism>
<proteinExistence type="predicted"/>
<dbReference type="EMBL" id="BPQB01000049">
    <property type="protein sequence ID" value="GJE95469.1"/>
    <property type="molecule type" value="Genomic_DNA"/>
</dbReference>
<dbReference type="AlphaFoldDB" id="A0A9P3LIA6"/>
<evidence type="ECO:0000259" key="3">
    <source>
        <dbReference type="Pfam" id="PF15249"/>
    </source>
</evidence>
<feature type="compositionally biased region" description="Low complexity" evidence="2">
    <location>
        <begin position="474"/>
        <end position="485"/>
    </location>
</feature>
<feature type="compositionally biased region" description="Low complexity" evidence="2">
    <location>
        <begin position="318"/>
        <end position="331"/>
    </location>
</feature>
<feature type="region of interest" description="Disordered" evidence="2">
    <location>
        <begin position="474"/>
        <end position="504"/>
    </location>
</feature>
<gene>
    <name evidence="4" type="ORF">PsYK624_116530</name>
</gene>
<feature type="compositionally biased region" description="Pro residues" evidence="2">
    <location>
        <begin position="7"/>
        <end position="16"/>
    </location>
</feature>
<feature type="compositionally biased region" description="Low complexity" evidence="2">
    <location>
        <begin position="40"/>
        <end position="66"/>
    </location>
</feature>
<feature type="region of interest" description="Disordered" evidence="2">
    <location>
        <begin position="1"/>
        <end position="70"/>
    </location>
</feature>
<feature type="coiled-coil region" evidence="1">
    <location>
        <begin position="208"/>
        <end position="249"/>
    </location>
</feature>